<dbReference type="InterPro" id="IPR039425">
    <property type="entry name" value="RNA_pol_sigma-70-like"/>
</dbReference>
<feature type="domain" description="RNA polymerase sigma factor 70 region 4 type 2" evidence="6">
    <location>
        <begin position="111"/>
        <end position="158"/>
    </location>
</feature>
<dbReference type="CDD" id="cd06171">
    <property type="entry name" value="Sigma70_r4"/>
    <property type="match status" value="1"/>
</dbReference>
<dbReference type="NCBIfam" id="TIGR02985">
    <property type="entry name" value="Sig70_bacteroi1"/>
    <property type="match status" value="1"/>
</dbReference>
<keyword evidence="3" id="KW-0731">Sigma factor</keyword>
<dbReference type="RefSeq" id="WP_083589253.1">
    <property type="nucleotide sequence ID" value="NZ_CP050831.1"/>
</dbReference>
<evidence type="ECO:0000256" key="1">
    <source>
        <dbReference type="ARBA" id="ARBA00010641"/>
    </source>
</evidence>
<dbReference type="InterPro" id="IPR036388">
    <property type="entry name" value="WH-like_DNA-bd_sf"/>
</dbReference>
<dbReference type="SUPFAM" id="SSF88946">
    <property type="entry name" value="Sigma2 domain of RNA polymerase sigma factors"/>
    <property type="match status" value="1"/>
</dbReference>
<keyword evidence="8" id="KW-1185">Reference proteome</keyword>
<dbReference type="PANTHER" id="PTHR43133">
    <property type="entry name" value="RNA POLYMERASE ECF-TYPE SIGMA FACTO"/>
    <property type="match status" value="1"/>
</dbReference>
<dbReference type="Gene3D" id="1.10.10.10">
    <property type="entry name" value="Winged helix-like DNA-binding domain superfamily/Winged helix DNA-binding domain"/>
    <property type="match status" value="1"/>
</dbReference>
<dbReference type="NCBIfam" id="TIGR02937">
    <property type="entry name" value="sigma70-ECF"/>
    <property type="match status" value="1"/>
</dbReference>
<name>A0A6H0KJ21_9BACE</name>
<evidence type="ECO:0000313" key="7">
    <source>
        <dbReference type="EMBL" id="QIU93434.1"/>
    </source>
</evidence>
<evidence type="ECO:0000259" key="5">
    <source>
        <dbReference type="Pfam" id="PF04542"/>
    </source>
</evidence>
<feature type="domain" description="RNA polymerase sigma-70 region 2" evidence="5">
    <location>
        <begin position="17"/>
        <end position="81"/>
    </location>
</feature>
<keyword evidence="2" id="KW-0805">Transcription regulation</keyword>
<dbReference type="GO" id="GO:0006352">
    <property type="term" value="P:DNA-templated transcription initiation"/>
    <property type="evidence" value="ECO:0007669"/>
    <property type="project" value="InterPro"/>
</dbReference>
<dbReference type="Pfam" id="PF08281">
    <property type="entry name" value="Sigma70_r4_2"/>
    <property type="match status" value="1"/>
</dbReference>
<evidence type="ECO:0000256" key="3">
    <source>
        <dbReference type="ARBA" id="ARBA00023082"/>
    </source>
</evidence>
<dbReference type="Gene3D" id="1.10.1740.10">
    <property type="match status" value="1"/>
</dbReference>
<gene>
    <name evidence="7" type="ORF">BacF7301_04370</name>
</gene>
<protein>
    <submittedName>
        <fullName evidence="7">RNA polymerase sigma-70 factor</fullName>
    </submittedName>
</protein>
<reference evidence="7 8" key="1">
    <citation type="submission" date="2020-03" db="EMBL/GenBank/DDBJ databases">
        <title>Genomic analysis of Bacteroides faecium CBA7301.</title>
        <authorList>
            <person name="Kim J."/>
            <person name="Roh S.W."/>
        </authorList>
    </citation>
    <scope>NUCLEOTIDE SEQUENCE [LARGE SCALE GENOMIC DNA]</scope>
    <source>
        <strain evidence="7 8">CBA7301</strain>
    </source>
</reference>
<evidence type="ECO:0000259" key="6">
    <source>
        <dbReference type="Pfam" id="PF08281"/>
    </source>
</evidence>
<dbReference type="InterPro" id="IPR013324">
    <property type="entry name" value="RNA_pol_sigma_r3/r4-like"/>
</dbReference>
<accession>A0A6H0KJ21</accession>
<comment type="similarity">
    <text evidence="1">Belongs to the sigma-70 factor family. ECF subfamily.</text>
</comment>
<dbReference type="AlphaFoldDB" id="A0A6H0KJ21"/>
<dbReference type="InterPro" id="IPR014284">
    <property type="entry name" value="RNA_pol_sigma-70_dom"/>
</dbReference>
<dbReference type="Proteomes" id="UP000501780">
    <property type="component" value="Chromosome"/>
</dbReference>
<dbReference type="InterPro" id="IPR013249">
    <property type="entry name" value="RNA_pol_sigma70_r4_t2"/>
</dbReference>
<evidence type="ECO:0000256" key="2">
    <source>
        <dbReference type="ARBA" id="ARBA00023015"/>
    </source>
</evidence>
<dbReference type="Pfam" id="PF04542">
    <property type="entry name" value="Sigma70_r2"/>
    <property type="match status" value="1"/>
</dbReference>
<dbReference type="InterPro" id="IPR013325">
    <property type="entry name" value="RNA_pol_sigma_r2"/>
</dbReference>
<dbReference type="GO" id="GO:0016987">
    <property type="term" value="F:sigma factor activity"/>
    <property type="evidence" value="ECO:0007669"/>
    <property type="project" value="UniProtKB-KW"/>
</dbReference>
<dbReference type="GeneID" id="82175983"/>
<dbReference type="EMBL" id="CP050831">
    <property type="protein sequence ID" value="QIU93434.1"/>
    <property type="molecule type" value="Genomic_DNA"/>
</dbReference>
<dbReference type="KEGG" id="bfc:BacF7301_04370"/>
<dbReference type="InterPro" id="IPR007627">
    <property type="entry name" value="RNA_pol_sigma70_r2"/>
</dbReference>
<organism evidence="7 8">
    <name type="scientific">Bacteroides faecium</name>
    <dbReference type="NCBI Taxonomy" id="2715212"/>
    <lineage>
        <taxon>Bacteria</taxon>
        <taxon>Pseudomonadati</taxon>
        <taxon>Bacteroidota</taxon>
        <taxon>Bacteroidia</taxon>
        <taxon>Bacteroidales</taxon>
        <taxon>Bacteroidaceae</taxon>
        <taxon>Bacteroides</taxon>
    </lineage>
</organism>
<dbReference type="GO" id="GO:0003677">
    <property type="term" value="F:DNA binding"/>
    <property type="evidence" value="ECO:0007669"/>
    <property type="project" value="InterPro"/>
</dbReference>
<dbReference type="PANTHER" id="PTHR43133:SF46">
    <property type="entry name" value="RNA POLYMERASE SIGMA-70 FACTOR ECF SUBFAMILY"/>
    <property type="match status" value="1"/>
</dbReference>
<sequence length="177" mass="21177">MGKSADWMKEERFKSFFTQYYKELYYFACGYVKDTCIVEDIVSESFVKLWANMENIQEFAVRRYLLQTVKNACIDYLRTQKEFFPVEECYTLADLDENPLDYLISQEDESRIITAIKELPQRYQETLKLRSFEKLKYSEIAQKMNISVNTVKSNLREAILILRKKLGILLIFIFFQI</sequence>
<keyword evidence="4" id="KW-0804">Transcription</keyword>
<evidence type="ECO:0000256" key="4">
    <source>
        <dbReference type="ARBA" id="ARBA00023163"/>
    </source>
</evidence>
<dbReference type="InterPro" id="IPR014327">
    <property type="entry name" value="RNA_pol_sigma70_bacteroid"/>
</dbReference>
<evidence type="ECO:0000313" key="8">
    <source>
        <dbReference type="Proteomes" id="UP000501780"/>
    </source>
</evidence>
<proteinExistence type="inferred from homology"/>
<dbReference type="SUPFAM" id="SSF88659">
    <property type="entry name" value="Sigma3 and sigma4 domains of RNA polymerase sigma factors"/>
    <property type="match status" value="1"/>
</dbReference>